<keyword evidence="3 5" id="KW-0808">Transferase</keyword>
<dbReference type="GO" id="GO:0016740">
    <property type="term" value="F:transferase activity"/>
    <property type="evidence" value="ECO:0007669"/>
    <property type="project" value="UniProtKB-KW"/>
</dbReference>
<feature type="chain" id="PRO_5014380153" evidence="4">
    <location>
        <begin position="20"/>
        <end position="459"/>
    </location>
</feature>
<sequence>MMQTPRALGLGVFLLVAFALHWFYTSVPEGTTFGICPGKDQDLEAAEEYACPASCLKKYPEPETYLEIQKLCSSFSNLKEATEQNGEETGGEQFEEEEMEETLLNTEHEISDMEATGGPSNYPLGTLDGNLRDVMNETLGFQKIFLVNLPERQDKLDAQVLSSSITGFQFEVIAGIRGKDVSEASLPPTFDPQTINEGVQTIGAWRAELNAVRIIIKERLSSALIMEDDSDWDLHLKYQLLDVARGNRFLSRPEDDSTAKIIEDDTLTPNSPYGSGWDIIWLGHCGSYSDPDTRRFVLKNDPTVPRVSDIMYPAGSPEPAELWKEPGTRIMYKSGNGVCSWTYAVSFVGAQKLLNAMSIEPFNQGFDEGLGRLCSSGILRCTHVFPPIFGAHAPAGGANRESDITGDRAGTEVREKGRTHNVLWSTRLNIKNILEGKKVEAQWDGVPDLNDEMKREFMI</sequence>
<keyword evidence="4" id="KW-0732">Signal</keyword>
<dbReference type="EMBL" id="KZ613515">
    <property type="protein sequence ID" value="PMD15182.1"/>
    <property type="molecule type" value="Genomic_DNA"/>
</dbReference>
<organism evidence="5 6">
    <name type="scientific">Hyaloscypha hepaticicola</name>
    <dbReference type="NCBI Taxonomy" id="2082293"/>
    <lineage>
        <taxon>Eukaryota</taxon>
        <taxon>Fungi</taxon>
        <taxon>Dikarya</taxon>
        <taxon>Ascomycota</taxon>
        <taxon>Pezizomycotina</taxon>
        <taxon>Leotiomycetes</taxon>
        <taxon>Helotiales</taxon>
        <taxon>Hyaloscyphaceae</taxon>
        <taxon>Hyaloscypha</taxon>
    </lineage>
</organism>
<dbReference type="InterPro" id="IPR050757">
    <property type="entry name" value="Collagen_mod_GT25"/>
</dbReference>
<name>A0A2J6PMA4_9HELO</name>
<dbReference type="AlphaFoldDB" id="A0A2J6PMA4"/>
<dbReference type="Proteomes" id="UP000235672">
    <property type="component" value="Unassembled WGS sequence"/>
</dbReference>
<dbReference type="OrthoDB" id="47375at2759"/>
<evidence type="ECO:0000313" key="5">
    <source>
        <dbReference type="EMBL" id="PMD15182.1"/>
    </source>
</evidence>
<accession>A0A2J6PMA4</accession>
<comment type="similarity">
    <text evidence="1">Belongs to the glycosyltransferase 25 family.</text>
</comment>
<evidence type="ECO:0000256" key="2">
    <source>
        <dbReference type="ARBA" id="ARBA00022676"/>
    </source>
</evidence>
<gene>
    <name evidence="5" type="ORF">NA56DRAFT_609210</name>
</gene>
<dbReference type="PANTHER" id="PTHR10730">
    <property type="entry name" value="PROCOLLAGEN-LYSINE,2-OXOGLUTARATE 5-DIOXYGENASE/GLYCOSYLTRANSFERASE 25 FAMILY MEMBER"/>
    <property type="match status" value="1"/>
</dbReference>
<evidence type="ECO:0000313" key="6">
    <source>
        <dbReference type="Proteomes" id="UP000235672"/>
    </source>
</evidence>
<protein>
    <submittedName>
        <fullName evidence="5">Glycosyltransferase family 25 protein</fullName>
    </submittedName>
</protein>
<feature type="signal peptide" evidence="4">
    <location>
        <begin position="1"/>
        <end position="19"/>
    </location>
</feature>
<reference evidence="5 6" key="1">
    <citation type="submission" date="2016-05" db="EMBL/GenBank/DDBJ databases">
        <title>A degradative enzymes factory behind the ericoid mycorrhizal symbiosis.</title>
        <authorList>
            <consortium name="DOE Joint Genome Institute"/>
            <person name="Martino E."/>
            <person name="Morin E."/>
            <person name="Grelet G."/>
            <person name="Kuo A."/>
            <person name="Kohler A."/>
            <person name="Daghino S."/>
            <person name="Barry K."/>
            <person name="Choi C."/>
            <person name="Cichocki N."/>
            <person name="Clum A."/>
            <person name="Copeland A."/>
            <person name="Hainaut M."/>
            <person name="Haridas S."/>
            <person name="Labutti K."/>
            <person name="Lindquist E."/>
            <person name="Lipzen A."/>
            <person name="Khouja H.-R."/>
            <person name="Murat C."/>
            <person name="Ohm R."/>
            <person name="Olson A."/>
            <person name="Spatafora J."/>
            <person name="Veneault-Fourrey C."/>
            <person name="Henrissat B."/>
            <person name="Grigoriev I."/>
            <person name="Martin F."/>
            <person name="Perotto S."/>
        </authorList>
    </citation>
    <scope>NUCLEOTIDE SEQUENCE [LARGE SCALE GENOMIC DNA]</scope>
    <source>
        <strain evidence="5 6">UAMH 7357</strain>
    </source>
</reference>
<evidence type="ECO:0000256" key="1">
    <source>
        <dbReference type="ARBA" id="ARBA00006721"/>
    </source>
</evidence>
<keyword evidence="2" id="KW-0328">Glycosyltransferase</keyword>
<dbReference type="PANTHER" id="PTHR10730:SF53">
    <property type="entry name" value="GLYCOSYLTRANSFERASE 25 FAMILY MEMBER"/>
    <property type="match status" value="1"/>
</dbReference>
<evidence type="ECO:0000256" key="3">
    <source>
        <dbReference type="ARBA" id="ARBA00022679"/>
    </source>
</evidence>
<keyword evidence="6" id="KW-1185">Reference proteome</keyword>
<proteinExistence type="inferred from homology"/>
<evidence type="ECO:0000256" key="4">
    <source>
        <dbReference type="SAM" id="SignalP"/>
    </source>
</evidence>